<feature type="non-terminal residue" evidence="1">
    <location>
        <position position="1"/>
    </location>
</feature>
<sequence>TLDFKKADFGLFRNLLSKVPWDIVLEGRGAQDCWLIFKGHLLHAQECCVLTRRKCCRRARRPPWMDKELLRKLRGNKGAYRRWKRGQAAWEYYRNVVREARDQVRKAKAQLELNLSRDVKNNRKGFYRYVANKRQTRDNVGPLRKLSGELATLDLEKAEVLNDFFASVIT</sequence>
<name>A0A091RRS2_NESNO</name>
<organism evidence="1 2">
    <name type="scientific">Nestor notabilis</name>
    <name type="common">Kea</name>
    <dbReference type="NCBI Taxonomy" id="176057"/>
    <lineage>
        <taxon>Eukaryota</taxon>
        <taxon>Metazoa</taxon>
        <taxon>Chordata</taxon>
        <taxon>Craniata</taxon>
        <taxon>Vertebrata</taxon>
        <taxon>Euteleostomi</taxon>
        <taxon>Archelosauria</taxon>
        <taxon>Archosauria</taxon>
        <taxon>Dinosauria</taxon>
        <taxon>Saurischia</taxon>
        <taxon>Theropoda</taxon>
        <taxon>Coelurosauria</taxon>
        <taxon>Aves</taxon>
        <taxon>Neognathae</taxon>
        <taxon>Neoaves</taxon>
        <taxon>Telluraves</taxon>
        <taxon>Australaves</taxon>
        <taxon>Psittaciformes</taxon>
        <taxon>Psittacidae</taxon>
        <taxon>Nestor</taxon>
    </lineage>
</organism>
<dbReference type="GO" id="GO:0007508">
    <property type="term" value="P:larval heart development"/>
    <property type="evidence" value="ECO:0007669"/>
    <property type="project" value="TreeGrafter"/>
</dbReference>
<dbReference type="EMBL" id="KK930291">
    <property type="protein sequence ID" value="KFQ44814.1"/>
    <property type="molecule type" value="Genomic_DNA"/>
</dbReference>
<evidence type="ECO:0000313" key="2">
    <source>
        <dbReference type="Proteomes" id="UP000053840"/>
    </source>
</evidence>
<evidence type="ECO:0000313" key="1">
    <source>
        <dbReference type="EMBL" id="KFQ44814.1"/>
    </source>
</evidence>
<dbReference type="PANTHER" id="PTHR33395:SF22">
    <property type="entry name" value="REVERSE TRANSCRIPTASE DOMAIN-CONTAINING PROTEIN"/>
    <property type="match status" value="1"/>
</dbReference>
<dbReference type="Proteomes" id="UP000053840">
    <property type="component" value="Unassembled WGS sequence"/>
</dbReference>
<accession>A0A091RRS2</accession>
<dbReference type="AlphaFoldDB" id="A0A091RRS2"/>
<dbReference type="PANTHER" id="PTHR33395">
    <property type="entry name" value="TRANSCRIPTASE, PUTATIVE-RELATED-RELATED"/>
    <property type="match status" value="1"/>
</dbReference>
<protein>
    <submittedName>
        <fullName evidence="1">Uncharacterized protein</fullName>
    </submittedName>
</protein>
<gene>
    <name evidence="1" type="ORF">N333_11559</name>
</gene>
<keyword evidence="2" id="KW-1185">Reference proteome</keyword>
<dbReference type="GO" id="GO:0061343">
    <property type="term" value="P:cell adhesion involved in heart morphogenesis"/>
    <property type="evidence" value="ECO:0007669"/>
    <property type="project" value="TreeGrafter"/>
</dbReference>
<proteinExistence type="predicted"/>
<feature type="non-terminal residue" evidence="1">
    <location>
        <position position="170"/>
    </location>
</feature>
<reference evidence="1 2" key="1">
    <citation type="submission" date="2014-04" db="EMBL/GenBank/DDBJ databases">
        <title>Genome evolution of avian class.</title>
        <authorList>
            <person name="Zhang G."/>
            <person name="Li C."/>
        </authorList>
    </citation>
    <scope>NUCLEOTIDE SEQUENCE [LARGE SCALE GENOMIC DNA]</scope>
    <source>
        <strain evidence="1">BGI_N333</strain>
    </source>
</reference>
<dbReference type="GO" id="GO:0031012">
    <property type="term" value="C:extracellular matrix"/>
    <property type="evidence" value="ECO:0007669"/>
    <property type="project" value="TreeGrafter"/>
</dbReference>